<comment type="caution">
    <text evidence="1">The sequence shown here is derived from an EMBL/GenBank/DDBJ whole genome shotgun (WGS) entry which is preliminary data.</text>
</comment>
<dbReference type="Gene3D" id="2.60.120.260">
    <property type="entry name" value="Galactose-binding domain-like"/>
    <property type="match status" value="2"/>
</dbReference>
<dbReference type="AlphaFoldDB" id="A0A9P5Y4V6"/>
<evidence type="ECO:0000313" key="2">
    <source>
        <dbReference type="Proteomes" id="UP000807353"/>
    </source>
</evidence>
<name>A0A9P5Y4V6_9AGAR</name>
<sequence>MPSLTTTIEDTSPLISYSPEWTAGSSADNEASRYSQSSFTLTSTSGAVASFAFNGTGVQIFGAKRGNHGSFQVKVDDTLFPSISGNAADPGLYQQQLFSTTTLNQGLHVVTLTNQEKAFVDIDFITWQTNMGTEADKIFVNTFQDTDPSFTYLPDGPDWSTNPDKIGSFMGGSGHTTSTPGASFTYTFKVCSPNRVSLFGPVSPDGSMYSVQVDGGRVQKFAANKTSYVPQTLLYHADSLGSGEHHLKLSVQPVSAGQVFAIDYATVLTTSAPLTSGPQ</sequence>
<accession>A0A9P5Y4V6</accession>
<protein>
    <submittedName>
        <fullName evidence="1">Uncharacterized protein</fullName>
    </submittedName>
</protein>
<keyword evidence="2" id="KW-1185">Reference proteome</keyword>
<dbReference type="Proteomes" id="UP000807353">
    <property type="component" value="Unassembled WGS sequence"/>
</dbReference>
<evidence type="ECO:0000313" key="1">
    <source>
        <dbReference type="EMBL" id="KAF9462269.1"/>
    </source>
</evidence>
<dbReference type="OrthoDB" id="2564234at2759"/>
<reference evidence="1" key="1">
    <citation type="submission" date="2020-11" db="EMBL/GenBank/DDBJ databases">
        <authorList>
            <consortium name="DOE Joint Genome Institute"/>
            <person name="Ahrendt S."/>
            <person name="Riley R."/>
            <person name="Andreopoulos W."/>
            <person name="Labutti K."/>
            <person name="Pangilinan J."/>
            <person name="Ruiz-Duenas F.J."/>
            <person name="Barrasa J.M."/>
            <person name="Sanchez-Garcia M."/>
            <person name="Camarero S."/>
            <person name="Miyauchi S."/>
            <person name="Serrano A."/>
            <person name="Linde D."/>
            <person name="Babiker R."/>
            <person name="Drula E."/>
            <person name="Ayuso-Fernandez I."/>
            <person name="Pacheco R."/>
            <person name="Padilla G."/>
            <person name="Ferreira P."/>
            <person name="Barriuso J."/>
            <person name="Kellner H."/>
            <person name="Castanera R."/>
            <person name="Alfaro M."/>
            <person name="Ramirez L."/>
            <person name="Pisabarro A.G."/>
            <person name="Kuo A."/>
            <person name="Tritt A."/>
            <person name="Lipzen A."/>
            <person name="He G."/>
            <person name="Yan M."/>
            <person name="Ng V."/>
            <person name="Cullen D."/>
            <person name="Martin F."/>
            <person name="Rosso M.-N."/>
            <person name="Henrissat B."/>
            <person name="Hibbett D."/>
            <person name="Martinez A.T."/>
            <person name="Grigoriev I.V."/>
        </authorList>
    </citation>
    <scope>NUCLEOTIDE SEQUENCE</scope>
    <source>
        <strain evidence="1">CBS 247.69</strain>
    </source>
</reference>
<dbReference type="EMBL" id="MU150273">
    <property type="protein sequence ID" value="KAF9462269.1"/>
    <property type="molecule type" value="Genomic_DNA"/>
</dbReference>
<organism evidence="1 2">
    <name type="scientific">Collybia nuda</name>
    <dbReference type="NCBI Taxonomy" id="64659"/>
    <lineage>
        <taxon>Eukaryota</taxon>
        <taxon>Fungi</taxon>
        <taxon>Dikarya</taxon>
        <taxon>Basidiomycota</taxon>
        <taxon>Agaricomycotina</taxon>
        <taxon>Agaricomycetes</taxon>
        <taxon>Agaricomycetidae</taxon>
        <taxon>Agaricales</taxon>
        <taxon>Tricholomatineae</taxon>
        <taxon>Clitocybaceae</taxon>
        <taxon>Collybia</taxon>
    </lineage>
</organism>
<gene>
    <name evidence="1" type="ORF">BDZ94DRAFT_1166160</name>
</gene>
<proteinExistence type="predicted"/>